<gene>
    <name evidence="11" type="ORF">LCGC14_0132490</name>
</gene>
<dbReference type="AlphaFoldDB" id="A0A0F9Y5F7"/>
<reference evidence="11" key="1">
    <citation type="journal article" date="2015" name="Nature">
        <title>Complex archaea that bridge the gap between prokaryotes and eukaryotes.</title>
        <authorList>
            <person name="Spang A."/>
            <person name="Saw J.H."/>
            <person name="Jorgensen S.L."/>
            <person name="Zaremba-Niedzwiedzka K."/>
            <person name="Martijn J."/>
            <person name="Lind A.E."/>
            <person name="van Eijk R."/>
            <person name="Schleper C."/>
            <person name="Guy L."/>
            <person name="Ettema T.J."/>
        </authorList>
    </citation>
    <scope>NUCLEOTIDE SEQUENCE</scope>
</reference>
<dbReference type="InterPro" id="IPR008969">
    <property type="entry name" value="CarboxyPept-like_regulatory"/>
</dbReference>
<proteinExistence type="predicted"/>
<dbReference type="PANTHER" id="PTHR30069">
    <property type="entry name" value="TONB-DEPENDENT OUTER MEMBRANE RECEPTOR"/>
    <property type="match status" value="1"/>
</dbReference>
<protein>
    <recommendedName>
        <fullName evidence="12">TonB-dependent receptor plug domain-containing protein</fullName>
    </recommendedName>
</protein>
<feature type="domain" description="TonB-dependent receptor plug" evidence="10">
    <location>
        <begin position="148"/>
        <end position="252"/>
    </location>
</feature>
<keyword evidence="5" id="KW-0798">TonB box</keyword>
<dbReference type="InterPro" id="IPR037066">
    <property type="entry name" value="Plug_dom_sf"/>
</dbReference>
<dbReference type="GO" id="GO:0009279">
    <property type="term" value="C:cell outer membrane"/>
    <property type="evidence" value="ECO:0007669"/>
    <property type="project" value="UniProtKB-SubCell"/>
</dbReference>
<dbReference type="Gene3D" id="2.170.130.10">
    <property type="entry name" value="TonB-dependent receptor, plug domain"/>
    <property type="match status" value="1"/>
</dbReference>
<dbReference type="NCBIfam" id="TIGR04056">
    <property type="entry name" value="OMP_RagA_SusC"/>
    <property type="match status" value="1"/>
</dbReference>
<dbReference type="SUPFAM" id="SSF56935">
    <property type="entry name" value="Porins"/>
    <property type="match status" value="1"/>
</dbReference>
<feature type="domain" description="TonB-dependent receptor-like beta-barrel" evidence="9">
    <location>
        <begin position="449"/>
        <end position="909"/>
    </location>
</feature>
<evidence type="ECO:0000256" key="1">
    <source>
        <dbReference type="ARBA" id="ARBA00004571"/>
    </source>
</evidence>
<keyword evidence="3" id="KW-0812">Transmembrane</keyword>
<sequence>MIMSQKRDYTLMKSRKRSSFIKSGVLSMLVCLGAQLAQANEDTSTSNEVEVKILQSTITGTVLDDSGQPLPGANVVEKGTTNGTQTDFDGNYSLNVNDGATLVFSYIGFKSTQIAVNGQSNVNATLAEDAAALDEVIVLGYSTQTRGDLTGSVASVDVSEATKAPVVNAASALQGRVSGVTVVQNATPGSPPKINIRGFGTSNNTNPLFIIDGLQTDDPFVLNSINPNDIDQMNVLKDGAAAIYGARASNGVVIITTKGGGYNMDKPIVSVDTYTGFSSVANVPELLNAQQLGDVLFQSAANDGTTFDHPQYGNGSSAVVPSSLNGYTRVVSYDPITRGPASASVNPNGTDWIDAITRTAIIQSVAFSVANGEENSKYSLSANYLNNPGNLLNTEYKIGQIRLNSEFKIGDKIRIGEHFSTAYSNSKGGNGAQYEEAVRSSPLIPLYDDNGNFAGTGAQGTGNSRSPLAQLGRQSDNFNKTIRILGDVYLSAQLMDGLTFKTTVGGTINSFNTRSFTALDPEHSEPLGTNTLRETNQDGYSWTFTNTLNYKKTFNNSKIDALAGIESVEDGVKGKTISRNGFLFETPDFYLLNNGSGTPNVDNAFDATTSLYSLFGSATYSYGDKYFVTGTLRNDTSSRFTGDNKSATFPSVSAGWVVSKEDFISSDSALSWFKFKGSWGQLGNQSLPASNPTINISSLNEGLANYAIDGNSIATGAILSSVGNPNLKWETSEAINAGVELGFFNDKLNVDFEWFKIKTKDLITQDNSLISTTAIDAGAPFVNAGNVENTGFDVTLRYKDETTSGFKYGVDLNFSHYKNEVTDWISEFQVGDEGFRGGAVSRTQVGEAISTFYGREVIGFTDEGRFEYRDINGDNVIDDNDRTFIGSPHPDFTYGLNFNLGYKSFDLSLFLQGSQGNDIYNYTKIFTDFPTFVDGNRSVRVLDSWTPTNTNATLPALSNSIQNSETQPNSYFVEDGSYLRLKNIQLGYAFSDKIANTIGLDSFRVYVQGTNLLTLTGYDGFDPEIISSVTGNNLTIGVDSQVVPQSRILTLGFNLKL</sequence>
<dbReference type="NCBIfam" id="TIGR04057">
    <property type="entry name" value="SusC_RagA_signa"/>
    <property type="match status" value="1"/>
</dbReference>
<dbReference type="Gene3D" id="2.40.170.20">
    <property type="entry name" value="TonB-dependent receptor, beta-barrel domain"/>
    <property type="match status" value="1"/>
</dbReference>
<evidence type="ECO:0000256" key="5">
    <source>
        <dbReference type="ARBA" id="ARBA00023077"/>
    </source>
</evidence>
<keyword evidence="6" id="KW-0472">Membrane</keyword>
<evidence type="ECO:0000256" key="3">
    <source>
        <dbReference type="ARBA" id="ARBA00022692"/>
    </source>
</evidence>
<dbReference type="PROSITE" id="PS52016">
    <property type="entry name" value="TONB_DEPENDENT_REC_3"/>
    <property type="match status" value="1"/>
</dbReference>
<evidence type="ECO:0000256" key="2">
    <source>
        <dbReference type="ARBA" id="ARBA00022448"/>
    </source>
</evidence>
<evidence type="ECO:0000256" key="4">
    <source>
        <dbReference type="ARBA" id="ARBA00022729"/>
    </source>
</evidence>
<name>A0A0F9Y5F7_9ZZZZ</name>
<keyword evidence="4" id="KW-0732">Signal</keyword>
<dbReference type="InterPro" id="IPR012910">
    <property type="entry name" value="Plug_dom"/>
</dbReference>
<comment type="caution">
    <text evidence="11">The sequence shown here is derived from an EMBL/GenBank/DDBJ whole genome shotgun (WGS) entry which is preliminary data.</text>
</comment>
<evidence type="ECO:0000313" key="11">
    <source>
        <dbReference type="EMBL" id="KKN99828.1"/>
    </source>
</evidence>
<evidence type="ECO:0000256" key="8">
    <source>
        <dbReference type="ARBA" id="ARBA00023237"/>
    </source>
</evidence>
<evidence type="ECO:0000259" key="10">
    <source>
        <dbReference type="Pfam" id="PF07715"/>
    </source>
</evidence>
<comment type="subcellular location">
    <subcellularLocation>
        <location evidence="1">Cell outer membrane</location>
        <topology evidence="1">Multi-pass membrane protein</topology>
    </subcellularLocation>
</comment>
<dbReference type="Pfam" id="PF13715">
    <property type="entry name" value="CarbopepD_reg_2"/>
    <property type="match status" value="1"/>
</dbReference>
<dbReference type="InterPro" id="IPR000531">
    <property type="entry name" value="Beta-barrel_TonB"/>
</dbReference>
<dbReference type="PANTHER" id="PTHR30069:SF29">
    <property type="entry name" value="HEMOGLOBIN AND HEMOGLOBIN-HAPTOGLOBIN-BINDING PROTEIN 1-RELATED"/>
    <property type="match status" value="1"/>
</dbReference>
<organism evidence="11">
    <name type="scientific">marine sediment metagenome</name>
    <dbReference type="NCBI Taxonomy" id="412755"/>
    <lineage>
        <taxon>unclassified sequences</taxon>
        <taxon>metagenomes</taxon>
        <taxon>ecological metagenomes</taxon>
    </lineage>
</organism>
<dbReference type="Pfam" id="PF07715">
    <property type="entry name" value="Plug"/>
    <property type="match status" value="1"/>
</dbReference>
<keyword evidence="7" id="KW-0675">Receptor</keyword>
<dbReference type="GO" id="GO:0015344">
    <property type="term" value="F:siderophore uptake transmembrane transporter activity"/>
    <property type="evidence" value="ECO:0007669"/>
    <property type="project" value="TreeGrafter"/>
</dbReference>
<dbReference type="Gene3D" id="2.60.40.1120">
    <property type="entry name" value="Carboxypeptidase-like, regulatory domain"/>
    <property type="match status" value="1"/>
</dbReference>
<dbReference type="InterPro" id="IPR023996">
    <property type="entry name" value="TonB-dep_OMP_SusC/RagA"/>
</dbReference>
<evidence type="ECO:0000256" key="6">
    <source>
        <dbReference type="ARBA" id="ARBA00023136"/>
    </source>
</evidence>
<dbReference type="InterPro" id="IPR039426">
    <property type="entry name" value="TonB-dep_rcpt-like"/>
</dbReference>
<evidence type="ECO:0000259" key="9">
    <source>
        <dbReference type="Pfam" id="PF00593"/>
    </source>
</evidence>
<evidence type="ECO:0008006" key="12">
    <source>
        <dbReference type="Google" id="ProtNLM"/>
    </source>
</evidence>
<dbReference type="EMBL" id="LAZR01000044">
    <property type="protein sequence ID" value="KKN99828.1"/>
    <property type="molecule type" value="Genomic_DNA"/>
</dbReference>
<dbReference type="SUPFAM" id="SSF49464">
    <property type="entry name" value="Carboxypeptidase regulatory domain-like"/>
    <property type="match status" value="1"/>
</dbReference>
<keyword evidence="2" id="KW-0813">Transport</keyword>
<dbReference type="FunFam" id="2.60.40.1120:FF:000003">
    <property type="entry name" value="Outer membrane protein Omp121"/>
    <property type="match status" value="1"/>
</dbReference>
<dbReference type="GO" id="GO:0044718">
    <property type="term" value="P:siderophore transmembrane transport"/>
    <property type="evidence" value="ECO:0007669"/>
    <property type="project" value="TreeGrafter"/>
</dbReference>
<accession>A0A0F9Y5F7</accession>
<keyword evidence="8" id="KW-0998">Cell outer membrane</keyword>
<evidence type="ECO:0000256" key="7">
    <source>
        <dbReference type="ARBA" id="ARBA00023170"/>
    </source>
</evidence>
<dbReference type="Pfam" id="PF00593">
    <property type="entry name" value="TonB_dep_Rec_b-barrel"/>
    <property type="match status" value="1"/>
</dbReference>
<dbReference type="InterPro" id="IPR023997">
    <property type="entry name" value="TonB-dep_OMP_SusC/RagA_CS"/>
</dbReference>
<dbReference type="InterPro" id="IPR036942">
    <property type="entry name" value="Beta-barrel_TonB_sf"/>
</dbReference>